<dbReference type="EMBL" id="ML739205">
    <property type="protein sequence ID" value="KAE8350764.1"/>
    <property type="molecule type" value="Genomic_DNA"/>
</dbReference>
<name>A0A5N6YZC2_9EURO</name>
<organism evidence="2 3">
    <name type="scientific">Aspergillus coremiiformis</name>
    <dbReference type="NCBI Taxonomy" id="138285"/>
    <lineage>
        <taxon>Eukaryota</taxon>
        <taxon>Fungi</taxon>
        <taxon>Dikarya</taxon>
        <taxon>Ascomycota</taxon>
        <taxon>Pezizomycotina</taxon>
        <taxon>Eurotiomycetes</taxon>
        <taxon>Eurotiomycetidae</taxon>
        <taxon>Eurotiales</taxon>
        <taxon>Aspergillaceae</taxon>
        <taxon>Aspergillus</taxon>
        <taxon>Aspergillus subgen. Circumdati</taxon>
    </lineage>
</organism>
<keyword evidence="3" id="KW-1185">Reference proteome</keyword>
<protein>
    <submittedName>
        <fullName evidence="2">Uncharacterized protein</fullName>
    </submittedName>
</protein>
<sequence length="81" mass="8909">MYHTYITSSTATTVLPLDLPRQVLLHSSRHTISQPPDPPAVKLGPHSDLIAASSSQLAIFFVAHMATATLSPFHFYFRCSN</sequence>
<keyword evidence="1" id="KW-0812">Transmembrane</keyword>
<proteinExistence type="predicted"/>
<reference evidence="3" key="1">
    <citation type="submission" date="2019-04" db="EMBL/GenBank/DDBJ databases">
        <title>Friends and foes A comparative genomics studyof 23 Aspergillus species from section Flavi.</title>
        <authorList>
            <consortium name="DOE Joint Genome Institute"/>
            <person name="Kjaerbolling I."/>
            <person name="Vesth T."/>
            <person name="Frisvad J.C."/>
            <person name="Nybo J.L."/>
            <person name="Theobald S."/>
            <person name="Kildgaard S."/>
            <person name="Isbrandt T."/>
            <person name="Kuo A."/>
            <person name="Sato A."/>
            <person name="Lyhne E.K."/>
            <person name="Kogle M.E."/>
            <person name="Wiebenga A."/>
            <person name="Kun R.S."/>
            <person name="Lubbers R.J."/>
            <person name="Makela M.R."/>
            <person name="Barry K."/>
            <person name="Chovatia M."/>
            <person name="Clum A."/>
            <person name="Daum C."/>
            <person name="Haridas S."/>
            <person name="He G."/>
            <person name="LaButti K."/>
            <person name="Lipzen A."/>
            <person name="Mondo S."/>
            <person name="Riley R."/>
            <person name="Salamov A."/>
            <person name="Simmons B.A."/>
            <person name="Magnuson J.K."/>
            <person name="Henrissat B."/>
            <person name="Mortensen U.H."/>
            <person name="Larsen T.O."/>
            <person name="Devries R.P."/>
            <person name="Grigoriev I.V."/>
            <person name="Machida M."/>
            <person name="Baker S.E."/>
            <person name="Andersen M.R."/>
        </authorList>
    </citation>
    <scope>NUCLEOTIDE SEQUENCE [LARGE SCALE GENOMIC DNA]</scope>
    <source>
        <strain evidence="3">CBS 553.77</strain>
    </source>
</reference>
<keyword evidence="1" id="KW-1133">Transmembrane helix</keyword>
<evidence type="ECO:0000313" key="3">
    <source>
        <dbReference type="Proteomes" id="UP000327118"/>
    </source>
</evidence>
<gene>
    <name evidence="2" type="ORF">BDV28DRAFT_31833</name>
</gene>
<evidence type="ECO:0000256" key="1">
    <source>
        <dbReference type="SAM" id="Phobius"/>
    </source>
</evidence>
<feature type="transmembrane region" description="Helical" evidence="1">
    <location>
        <begin position="57"/>
        <end position="77"/>
    </location>
</feature>
<keyword evidence="1" id="KW-0472">Membrane</keyword>
<accession>A0A5N6YZC2</accession>
<evidence type="ECO:0000313" key="2">
    <source>
        <dbReference type="EMBL" id="KAE8350764.1"/>
    </source>
</evidence>
<dbReference type="Proteomes" id="UP000327118">
    <property type="component" value="Unassembled WGS sequence"/>
</dbReference>
<dbReference type="AlphaFoldDB" id="A0A5N6YZC2"/>